<organism evidence="2 3">
    <name type="scientific">Leptomonas pyrrhocoris</name>
    <name type="common">Firebug parasite</name>
    <dbReference type="NCBI Taxonomy" id="157538"/>
    <lineage>
        <taxon>Eukaryota</taxon>
        <taxon>Discoba</taxon>
        <taxon>Euglenozoa</taxon>
        <taxon>Kinetoplastea</taxon>
        <taxon>Metakinetoplastina</taxon>
        <taxon>Trypanosomatida</taxon>
        <taxon>Trypanosomatidae</taxon>
        <taxon>Leishmaniinae</taxon>
        <taxon>Leptomonas</taxon>
    </lineage>
</organism>
<dbReference type="OrthoDB" id="273120at2759"/>
<feature type="region of interest" description="Disordered" evidence="1">
    <location>
        <begin position="781"/>
        <end position="966"/>
    </location>
</feature>
<evidence type="ECO:0000313" key="3">
    <source>
        <dbReference type="Proteomes" id="UP000037923"/>
    </source>
</evidence>
<dbReference type="AlphaFoldDB" id="A0A0N0DRV8"/>
<dbReference type="EMBL" id="LGTL01000025">
    <property type="protein sequence ID" value="KPA75212.1"/>
    <property type="molecule type" value="Genomic_DNA"/>
</dbReference>
<keyword evidence="3" id="KW-1185">Reference proteome</keyword>
<dbReference type="RefSeq" id="XP_015653651.1">
    <property type="nucleotide sequence ID" value="XM_015807569.1"/>
</dbReference>
<dbReference type="Proteomes" id="UP000037923">
    <property type="component" value="Unassembled WGS sequence"/>
</dbReference>
<proteinExistence type="predicted"/>
<dbReference type="VEuPathDB" id="TriTrypDB:LpyrH10_25_0260"/>
<accession>A0A0N0DRV8</accession>
<dbReference type="GeneID" id="26908812"/>
<dbReference type="Gene3D" id="1.25.40.280">
    <property type="entry name" value="alix/aip1 like domains"/>
    <property type="match status" value="1"/>
</dbReference>
<comment type="caution">
    <text evidence="2">The sequence shown here is derived from an EMBL/GenBank/DDBJ whole genome shotgun (WGS) entry which is preliminary data.</text>
</comment>
<reference evidence="2 3" key="1">
    <citation type="submission" date="2015-07" db="EMBL/GenBank/DDBJ databases">
        <title>High-quality genome of monoxenous trypanosomatid Leptomonas pyrrhocoris.</title>
        <authorList>
            <person name="Flegontov P."/>
            <person name="Butenko A."/>
            <person name="Firsov S."/>
            <person name="Vlcek C."/>
            <person name="Logacheva M.D."/>
            <person name="Field M."/>
            <person name="Filatov D."/>
            <person name="Flegontova O."/>
            <person name="Gerasimov E."/>
            <person name="Jackson A.P."/>
            <person name="Kelly S."/>
            <person name="Opperdoes F."/>
            <person name="O'Reilly A."/>
            <person name="Votypka J."/>
            <person name="Yurchenko V."/>
            <person name="Lukes J."/>
        </authorList>
    </citation>
    <scope>NUCLEOTIDE SEQUENCE [LARGE SCALE GENOMIC DNA]</scope>
    <source>
        <strain evidence="2">H10</strain>
    </source>
</reference>
<evidence type="ECO:0000313" key="2">
    <source>
        <dbReference type="EMBL" id="KPA75212.1"/>
    </source>
</evidence>
<name>A0A0N0DRV8_LEPPY</name>
<evidence type="ECO:0008006" key="4">
    <source>
        <dbReference type="Google" id="ProtNLM"/>
    </source>
</evidence>
<evidence type="ECO:0000256" key="1">
    <source>
        <dbReference type="SAM" id="MobiDB-lite"/>
    </source>
</evidence>
<gene>
    <name evidence="2" type="ORF">ABB37_08528</name>
</gene>
<feature type="compositionally biased region" description="Low complexity" evidence="1">
    <location>
        <begin position="829"/>
        <end position="847"/>
    </location>
</feature>
<protein>
    <recommendedName>
        <fullName evidence="4">BRO1 domain-containing protein</fullName>
    </recommendedName>
</protein>
<dbReference type="OMA" id="QWWGRRL"/>
<dbReference type="InterPro" id="IPR038499">
    <property type="entry name" value="BRO1_sf"/>
</dbReference>
<feature type="compositionally biased region" description="Low complexity" evidence="1">
    <location>
        <begin position="794"/>
        <end position="805"/>
    </location>
</feature>
<sequence length="966" mass="102276">MYSFLPSSATRAEPLDWTRLLSCTLAVVKAVPTEQVSNAVAMMYSYATASPTVFTSLTRGARDVKEYVALLTALDDVLSQWPLRLRQLFALPPVALVSAGGGVNGSLVTVPVSTPRGEALVFLLNVAVGHLESGLDYLARVRADTAAATSVSTPQGGSVAAPNQNAKIAAQHFRQAVEVLRWSEALHAAPASPSAVTLQQLRTQLPLEVTQGMALLCVAVAKYMYALSSASTKNKPDVLAKLAFEAAQLPLPTSVLSTSSLQLLPSLLLAAYHYHEATWYYAHASAKGPEMAEALGHVRYADTLLRTCDGQWSLEEVHKEAEYESRQWWGRRLASLFSGASAGNAVRYLRTAQPQRPQLNLERAEDAGDDDSGAASPLKPATQYPHLHALLFGETATPAKADAETKTRESAVAPADVVQVYPYVRLLLSDVCAVLQQYEKENRVVYFAKVASADEVRRDVPDVASTGPNAGETQASEESVFESRTRLFASLPPPASLQAALAVQEEVGQAQQALSRALQRVEKDGQQLAAYVTTTAALEQAVDALEALLPKADGWASPKAVVAIAVDAVEAAFETFKKVAAEWQEAHDVYVGERCVPPASAAEAEREVVAWTERATSALAQWASLRLPPTVDSRTAFVEALVPRSAEMWAFLEQVEGLSRDVRDVLAAEPGVVTQAQVQSAVEALEKVKLRGTELMAAAAVEGSRARSRPSASAAVERGNGAEAEALLRVAPQYERAEAAVLALVDVLQEAPMVVADMEHFTAQLTEMQRRAVVRPLGRASGVQFHPHPDDRSGTGVVAGSAVSAGDGGRRDGEAASASNAKPNKRRVAGVTAATAAKSASSKPTSSSRKRSRKDSSPSASSADGSIEDESDFGSVSSSQLEDTAEVEPTPADGATRAAVSGSLLSRMKANKAKRQAEPSGAAAVDAAQPVSPPRSRKGASPAVTAKKATKNERSGPKGRGGRRKL</sequence>